<keyword evidence="3" id="KW-1185">Reference proteome</keyword>
<name>A0A0E9MKP8_9SPHN</name>
<dbReference type="RefSeq" id="WP_046346965.1">
    <property type="nucleotide sequence ID" value="NZ_BBWU01000003.1"/>
</dbReference>
<dbReference type="Proteomes" id="UP000033202">
    <property type="component" value="Unassembled WGS sequence"/>
</dbReference>
<feature type="compositionally biased region" description="Polar residues" evidence="1">
    <location>
        <begin position="48"/>
        <end position="59"/>
    </location>
</feature>
<accession>A0A0E9MKP8</accession>
<proteinExistence type="predicted"/>
<reference evidence="2 3" key="1">
    <citation type="submission" date="2015-04" db="EMBL/GenBank/DDBJ databases">
        <title>Whole genome shotgun sequence of Sphingomonas changbaiensis NBRC 104936.</title>
        <authorList>
            <person name="Katano-Makiyama Y."/>
            <person name="Hosoyama A."/>
            <person name="Hashimoto M."/>
            <person name="Noguchi M."/>
            <person name="Tsuchikane K."/>
            <person name="Ohji S."/>
            <person name="Yamazoe A."/>
            <person name="Ichikawa N."/>
            <person name="Kimura A."/>
            <person name="Fujita N."/>
        </authorList>
    </citation>
    <scope>NUCLEOTIDE SEQUENCE [LARGE SCALE GENOMIC DNA]</scope>
    <source>
        <strain evidence="2 3">NBRC 104936</strain>
    </source>
</reference>
<comment type="caution">
    <text evidence="2">The sequence shown here is derived from an EMBL/GenBank/DDBJ whole genome shotgun (WGS) entry which is preliminary data.</text>
</comment>
<evidence type="ECO:0000313" key="2">
    <source>
        <dbReference type="EMBL" id="GAO38114.1"/>
    </source>
</evidence>
<gene>
    <name evidence="2" type="ORF">SCH01S_03_00890</name>
</gene>
<sequence>MTNPKNPIDSPDEKSVGSTKPKGPIPKEPIEGGAAEDDGVMGTAGVNKEQNNPTSVPAG</sequence>
<dbReference type="STRING" id="1219043.SCH01S_03_00890"/>
<evidence type="ECO:0000256" key="1">
    <source>
        <dbReference type="SAM" id="MobiDB-lite"/>
    </source>
</evidence>
<feature type="region of interest" description="Disordered" evidence="1">
    <location>
        <begin position="1"/>
        <end position="59"/>
    </location>
</feature>
<dbReference type="AlphaFoldDB" id="A0A0E9MKP8"/>
<organism evidence="2 3">
    <name type="scientific">Sphingomonas changbaiensis NBRC 104936</name>
    <dbReference type="NCBI Taxonomy" id="1219043"/>
    <lineage>
        <taxon>Bacteria</taxon>
        <taxon>Pseudomonadati</taxon>
        <taxon>Pseudomonadota</taxon>
        <taxon>Alphaproteobacteria</taxon>
        <taxon>Sphingomonadales</taxon>
        <taxon>Sphingomonadaceae</taxon>
        <taxon>Sphingomonas</taxon>
    </lineage>
</organism>
<dbReference type="EMBL" id="BBWU01000003">
    <property type="protein sequence ID" value="GAO38114.1"/>
    <property type="molecule type" value="Genomic_DNA"/>
</dbReference>
<evidence type="ECO:0000313" key="3">
    <source>
        <dbReference type="Proteomes" id="UP000033202"/>
    </source>
</evidence>
<protein>
    <submittedName>
        <fullName evidence="2">Uncharacterized protein</fullName>
    </submittedName>
</protein>